<proteinExistence type="predicted"/>
<protein>
    <submittedName>
        <fullName evidence="1">Uncharacterized protein</fullName>
    </submittedName>
</protein>
<reference evidence="1" key="2">
    <citation type="journal article" date="2015" name="Fish Shellfish Immunol.">
        <title>Early steps in the European eel (Anguilla anguilla)-Vibrio vulnificus interaction in the gills: Role of the RtxA13 toxin.</title>
        <authorList>
            <person name="Callol A."/>
            <person name="Pajuelo D."/>
            <person name="Ebbesson L."/>
            <person name="Teles M."/>
            <person name="MacKenzie S."/>
            <person name="Amaro C."/>
        </authorList>
    </citation>
    <scope>NUCLEOTIDE SEQUENCE</scope>
</reference>
<reference evidence="1" key="1">
    <citation type="submission" date="2014-11" db="EMBL/GenBank/DDBJ databases">
        <authorList>
            <person name="Amaro Gonzalez C."/>
        </authorList>
    </citation>
    <scope>NUCLEOTIDE SEQUENCE</scope>
</reference>
<accession>A0A0E9QSG4</accession>
<evidence type="ECO:0000313" key="1">
    <source>
        <dbReference type="EMBL" id="JAH19058.1"/>
    </source>
</evidence>
<dbReference type="EMBL" id="GBXM01089519">
    <property type="protein sequence ID" value="JAH19058.1"/>
    <property type="molecule type" value="Transcribed_RNA"/>
</dbReference>
<name>A0A0E9QSG4_ANGAN</name>
<dbReference type="AlphaFoldDB" id="A0A0E9QSG4"/>
<sequence>MIAVTGTECLNVRMRYLSLGRTGLITVSYG</sequence>
<organism evidence="1">
    <name type="scientific">Anguilla anguilla</name>
    <name type="common">European freshwater eel</name>
    <name type="synonym">Muraena anguilla</name>
    <dbReference type="NCBI Taxonomy" id="7936"/>
    <lineage>
        <taxon>Eukaryota</taxon>
        <taxon>Metazoa</taxon>
        <taxon>Chordata</taxon>
        <taxon>Craniata</taxon>
        <taxon>Vertebrata</taxon>
        <taxon>Euteleostomi</taxon>
        <taxon>Actinopterygii</taxon>
        <taxon>Neopterygii</taxon>
        <taxon>Teleostei</taxon>
        <taxon>Anguilliformes</taxon>
        <taxon>Anguillidae</taxon>
        <taxon>Anguilla</taxon>
    </lineage>
</organism>